<dbReference type="AlphaFoldDB" id="A0A378KZB6"/>
<reference evidence="3 5" key="2">
    <citation type="submission" date="2018-06" db="EMBL/GenBank/DDBJ databases">
        <authorList>
            <consortium name="Pathogen Informatics"/>
            <person name="Doyle S."/>
        </authorList>
    </citation>
    <scope>NUCLEOTIDE SEQUENCE [LARGE SCALE GENOMIC DNA]</scope>
    <source>
        <strain evidence="3 5">NCTC12376</strain>
    </source>
</reference>
<accession>A0A378KZB6</accession>
<evidence type="ECO:0000313" key="2">
    <source>
        <dbReference type="EMBL" id="KTD47527.1"/>
    </source>
</evidence>
<evidence type="ECO:0000313" key="5">
    <source>
        <dbReference type="Proteomes" id="UP000254230"/>
    </source>
</evidence>
<dbReference type="EMBL" id="LNYR01000031">
    <property type="protein sequence ID" value="KTD47527.1"/>
    <property type="molecule type" value="Genomic_DNA"/>
</dbReference>
<organism evidence="3 5">
    <name type="scientific">Legionella quateirensis</name>
    <dbReference type="NCBI Taxonomy" id="45072"/>
    <lineage>
        <taxon>Bacteria</taxon>
        <taxon>Pseudomonadati</taxon>
        <taxon>Pseudomonadota</taxon>
        <taxon>Gammaproteobacteria</taxon>
        <taxon>Legionellales</taxon>
        <taxon>Legionellaceae</taxon>
        <taxon>Legionella</taxon>
    </lineage>
</organism>
<evidence type="ECO:0000313" key="4">
    <source>
        <dbReference type="Proteomes" id="UP000054639"/>
    </source>
</evidence>
<feature type="coiled-coil region" evidence="1">
    <location>
        <begin position="18"/>
        <end position="52"/>
    </location>
</feature>
<dbReference type="Proteomes" id="UP000054639">
    <property type="component" value="Unassembled WGS sequence"/>
</dbReference>
<protein>
    <submittedName>
        <fullName evidence="3">Uncharacterized protein</fullName>
    </submittedName>
</protein>
<name>A0A378KZB6_9GAMM</name>
<gene>
    <name evidence="2" type="ORF">Lqua_1920</name>
    <name evidence="3" type="ORF">NCTC12376_02539</name>
</gene>
<proteinExistence type="predicted"/>
<evidence type="ECO:0000313" key="3">
    <source>
        <dbReference type="EMBL" id="STY18718.1"/>
    </source>
</evidence>
<sequence>MKTTHDHSILSPEFQAILTPLHDEIESLQQEAQEWREKYHHLLEQLRLAKQQRFGRSSEAHLG</sequence>
<keyword evidence="4" id="KW-1185">Reference proteome</keyword>
<dbReference type="RefSeq" id="WP_058474082.1">
    <property type="nucleotide sequence ID" value="NZ_CAAAIL010000001.1"/>
</dbReference>
<dbReference type="EMBL" id="UGOW01000001">
    <property type="protein sequence ID" value="STY18718.1"/>
    <property type="molecule type" value="Genomic_DNA"/>
</dbReference>
<dbReference type="STRING" id="45072.Lqua_1920"/>
<reference evidence="2 4" key="1">
    <citation type="submission" date="2015-11" db="EMBL/GenBank/DDBJ databases">
        <title>Genomic analysis of 38 Legionella species identifies large and diverse effector repertoires.</title>
        <authorList>
            <person name="Burstein D."/>
            <person name="Amaro F."/>
            <person name="Zusman T."/>
            <person name="Lifshitz Z."/>
            <person name="Cohen O."/>
            <person name="Gilbert J.A."/>
            <person name="Pupko T."/>
            <person name="Shuman H.A."/>
            <person name="Segal G."/>
        </authorList>
    </citation>
    <scope>NUCLEOTIDE SEQUENCE [LARGE SCALE GENOMIC DNA]</scope>
    <source>
        <strain evidence="2 4">ATCC 49507</strain>
    </source>
</reference>
<evidence type="ECO:0000256" key="1">
    <source>
        <dbReference type="SAM" id="Coils"/>
    </source>
</evidence>
<dbReference type="Proteomes" id="UP000254230">
    <property type="component" value="Unassembled WGS sequence"/>
</dbReference>
<keyword evidence="1" id="KW-0175">Coiled coil</keyword>